<evidence type="ECO:0000313" key="4">
    <source>
        <dbReference type="EMBL" id="MBC5580278.1"/>
    </source>
</evidence>
<dbReference type="InterPro" id="IPR009057">
    <property type="entry name" value="Homeodomain-like_sf"/>
</dbReference>
<feature type="domain" description="HTH tetR-type" evidence="3">
    <location>
        <begin position="1"/>
        <end position="57"/>
    </location>
</feature>
<proteinExistence type="predicted"/>
<feature type="DNA-binding region" description="H-T-H motif" evidence="2">
    <location>
        <begin position="20"/>
        <end position="39"/>
    </location>
</feature>
<accession>A0A923I4R7</accession>
<gene>
    <name evidence="4" type="ORF">H8S23_02045</name>
</gene>
<protein>
    <submittedName>
        <fullName evidence="4">TetR/AcrR family transcriptional regulator C-terminal domain-containing protein</fullName>
    </submittedName>
</protein>
<organism evidence="4 5">
    <name type="scientific">Anaerofilum hominis</name>
    <dbReference type="NCBI Taxonomy" id="2763016"/>
    <lineage>
        <taxon>Bacteria</taxon>
        <taxon>Bacillati</taxon>
        <taxon>Bacillota</taxon>
        <taxon>Clostridia</taxon>
        <taxon>Eubacteriales</taxon>
        <taxon>Oscillospiraceae</taxon>
        <taxon>Anaerofilum</taxon>
    </lineage>
</organism>
<sequence length="181" mass="20543">MLIRRALMSLLAQKPIQSISVKELCELAGINRSTFYAHYTDLHDLLQQIEDEMFADFEKALETLYQPGTAGPEPVAVTTEVFQCLKDNSDLCTVTLSDYGDKAFALKLLQRGRECCVENYLQYFKGASPRQVEYYYAFVSAGCIGLLRRWLDDGMLLPAGELAEMAENIMMRGLSFLQEER</sequence>
<evidence type="ECO:0000256" key="2">
    <source>
        <dbReference type="PROSITE-ProRule" id="PRU00335"/>
    </source>
</evidence>
<dbReference type="InterPro" id="IPR039532">
    <property type="entry name" value="TetR_C_Firmicutes"/>
</dbReference>
<keyword evidence="5" id="KW-1185">Reference proteome</keyword>
<dbReference type="PANTHER" id="PTHR43479:SF7">
    <property type="entry name" value="TETR-FAMILY TRANSCRIPTIONAL REGULATOR"/>
    <property type="match status" value="1"/>
</dbReference>
<evidence type="ECO:0000259" key="3">
    <source>
        <dbReference type="PROSITE" id="PS50977"/>
    </source>
</evidence>
<dbReference type="Proteomes" id="UP000659630">
    <property type="component" value="Unassembled WGS sequence"/>
</dbReference>
<keyword evidence="1 2" id="KW-0238">DNA-binding</keyword>
<evidence type="ECO:0000313" key="5">
    <source>
        <dbReference type="Proteomes" id="UP000659630"/>
    </source>
</evidence>
<dbReference type="Pfam" id="PF14278">
    <property type="entry name" value="TetR_C_8"/>
    <property type="match status" value="1"/>
</dbReference>
<dbReference type="Gene3D" id="1.10.357.10">
    <property type="entry name" value="Tetracycline Repressor, domain 2"/>
    <property type="match status" value="1"/>
</dbReference>
<dbReference type="AlphaFoldDB" id="A0A923I4R7"/>
<dbReference type="Pfam" id="PF00440">
    <property type="entry name" value="TetR_N"/>
    <property type="match status" value="1"/>
</dbReference>
<dbReference type="PROSITE" id="PS50977">
    <property type="entry name" value="HTH_TETR_2"/>
    <property type="match status" value="1"/>
</dbReference>
<dbReference type="EMBL" id="JACONZ010000001">
    <property type="protein sequence ID" value="MBC5580278.1"/>
    <property type="molecule type" value="Genomic_DNA"/>
</dbReference>
<evidence type="ECO:0000256" key="1">
    <source>
        <dbReference type="ARBA" id="ARBA00023125"/>
    </source>
</evidence>
<reference evidence="4" key="1">
    <citation type="submission" date="2020-08" db="EMBL/GenBank/DDBJ databases">
        <title>Genome public.</title>
        <authorList>
            <person name="Liu C."/>
            <person name="Sun Q."/>
        </authorList>
    </citation>
    <scope>NUCLEOTIDE SEQUENCE</scope>
    <source>
        <strain evidence="4">BX8</strain>
    </source>
</reference>
<name>A0A923I4R7_9FIRM</name>
<dbReference type="GO" id="GO:0003677">
    <property type="term" value="F:DNA binding"/>
    <property type="evidence" value="ECO:0007669"/>
    <property type="project" value="UniProtKB-UniRule"/>
</dbReference>
<dbReference type="PANTHER" id="PTHR43479">
    <property type="entry name" value="ACREF/ENVCD OPERON REPRESSOR-RELATED"/>
    <property type="match status" value="1"/>
</dbReference>
<comment type="caution">
    <text evidence="4">The sequence shown here is derived from an EMBL/GenBank/DDBJ whole genome shotgun (WGS) entry which is preliminary data.</text>
</comment>
<dbReference type="InterPro" id="IPR050624">
    <property type="entry name" value="HTH-type_Tx_Regulator"/>
</dbReference>
<dbReference type="InterPro" id="IPR001647">
    <property type="entry name" value="HTH_TetR"/>
</dbReference>
<dbReference type="SUPFAM" id="SSF46689">
    <property type="entry name" value="Homeodomain-like"/>
    <property type="match status" value="1"/>
</dbReference>